<reference evidence="7" key="1">
    <citation type="submission" date="2022-03" db="EMBL/GenBank/DDBJ databases">
        <authorList>
            <person name="Martin C."/>
        </authorList>
    </citation>
    <scope>NUCLEOTIDE SEQUENCE</scope>
</reference>
<keyword evidence="1 5" id="KW-0547">Nucleotide-binding</keyword>
<dbReference type="PROSITE" id="PS51192">
    <property type="entry name" value="HELICASE_ATP_BIND_1"/>
    <property type="match status" value="1"/>
</dbReference>
<dbReference type="Pfam" id="PF00270">
    <property type="entry name" value="DEAD"/>
    <property type="match status" value="1"/>
</dbReference>
<evidence type="ECO:0000313" key="7">
    <source>
        <dbReference type="EMBL" id="CAH1799746.1"/>
    </source>
</evidence>
<dbReference type="InterPro" id="IPR011545">
    <property type="entry name" value="DEAD/DEAH_box_helicase_dom"/>
</dbReference>
<dbReference type="OrthoDB" id="10259640at2759"/>
<evidence type="ECO:0000256" key="6">
    <source>
        <dbReference type="SAM" id="MobiDB-lite"/>
    </source>
</evidence>
<dbReference type="AlphaFoldDB" id="A0A8J1TAY5"/>
<accession>A0A8J1TAY5</accession>
<organism evidence="7 8">
    <name type="scientific">Owenia fusiformis</name>
    <name type="common">Polychaete worm</name>
    <dbReference type="NCBI Taxonomy" id="6347"/>
    <lineage>
        <taxon>Eukaryota</taxon>
        <taxon>Metazoa</taxon>
        <taxon>Spiralia</taxon>
        <taxon>Lophotrochozoa</taxon>
        <taxon>Annelida</taxon>
        <taxon>Polychaeta</taxon>
        <taxon>Sedentaria</taxon>
        <taxon>Canalipalpata</taxon>
        <taxon>Sabellida</taxon>
        <taxon>Oweniida</taxon>
        <taxon>Oweniidae</taxon>
        <taxon>Owenia</taxon>
    </lineage>
</organism>
<name>A0A8J1TAY5_OWEFU</name>
<keyword evidence="5" id="KW-0694">RNA-binding</keyword>
<protein>
    <recommendedName>
        <fullName evidence="5">ATP-dependent RNA helicase</fullName>
        <ecNumber evidence="5">3.6.4.13</ecNumber>
    </recommendedName>
</protein>
<comment type="function">
    <text evidence="5">RNA helicase.</text>
</comment>
<gene>
    <name evidence="7" type="ORF">OFUS_LOCUS23721</name>
</gene>
<comment type="caution">
    <text evidence="7">The sequence shown here is derived from an EMBL/GenBank/DDBJ whole genome shotgun (WGS) entry which is preliminary data.</text>
</comment>
<comment type="similarity">
    <text evidence="5">Belongs to the DEAD box helicase family.</text>
</comment>
<dbReference type="InterPro" id="IPR027417">
    <property type="entry name" value="P-loop_NTPase"/>
</dbReference>
<feature type="region of interest" description="Disordered" evidence="6">
    <location>
        <begin position="1"/>
        <end position="40"/>
    </location>
</feature>
<keyword evidence="4 5" id="KW-0067">ATP-binding</keyword>
<dbReference type="InterPro" id="IPR014014">
    <property type="entry name" value="RNA_helicase_DEAD_Q_motif"/>
</dbReference>
<feature type="non-terminal residue" evidence="7">
    <location>
        <position position="1"/>
    </location>
</feature>
<feature type="non-terminal residue" evidence="7">
    <location>
        <position position="161"/>
    </location>
</feature>
<dbReference type="GO" id="GO:0016787">
    <property type="term" value="F:hydrolase activity"/>
    <property type="evidence" value="ECO:0007669"/>
    <property type="project" value="UniProtKB-KW"/>
</dbReference>
<dbReference type="SUPFAM" id="SSF52540">
    <property type="entry name" value="P-loop containing nucleoside triphosphate hydrolases"/>
    <property type="match status" value="1"/>
</dbReference>
<dbReference type="InterPro" id="IPR014001">
    <property type="entry name" value="Helicase_ATP-bd"/>
</dbReference>
<dbReference type="GO" id="GO:0005524">
    <property type="term" value="F:ATP binding"/>
    <property type="evidence" value="ECO:0007669"/>
    <property type="project" value="UniProtKB-UniRule"/>
</dbReference>
<dbReference type="GO" id="GO:0003723">
    <property type="term" value="F:RNA binding"/>
    <property type="evidence" value="ECO:0007669"/>
    <property type="project" value="UniProtKB-UniRule"/>
</dbReference>
<evidence type="ECO:0000256" key="2">
    <source>
        <dbReference type="ARBA" id="ARBA00022801"/>
    </source>
</evidence>
<evidence type="ECO:0000256" key="4">
    <source>
        <dbReference type="ARBA" id="ARBA00022840"/>
    </source>
</evidence>
<comment type="catalytic activity">
    <reaction evidence="5">
        <text>ATP + H2O = ADP + phosphate + H(+)</text>
        <dbReference type="Rhea" id="RHEA:13065"/>
        <dbReference type="ChEBI" id="CHEBI:15377"/>
        <dbReference type="ChEBI" id="CHEBI:15378"/>
        <dbReference type="ChEBI" id="CHEBI:30616"/>
        <dbReference type="ChEBI" id="CHEBI:43474"/>
        <dbReference type="ChEBI" id="CHEBI:456216"/>
        <dbReference type="EC" id="3.6.4.13"/>
    </reaction>
</comment>
<dbReference type="Proteomes" id="UP000749559">
    <property type="component" value="Unassembled WGS sequence"/>
</dbReference>
<dbReference type="PROSITE" id="PS51195">
    <property type="entry name" value="Q_MOTIF"/>
    <property type="match status" value="1"/>
</dbReference>
<dbReference type="EMBL" id="CAIIXF020000011">
    <property type="protein sequence ID" value="CAH1799746.1"/>
    <property type="molecule type" value="Genomic_DNA"/>
</dbReference>
<dbReference type="PANTHER" id="PTHR24031">
    <property type="entry name" value="RNA HELICASE"/>
    <property type="match status" value="1"/>
</dbReference>
<dbReference type="Gene3D" id="3.40.50.300">
    <property type="entry name" value="P-loop containing nucleotide triphosphate hydrolases"/>
    <property type="match status" value="1"/>
</dbReference>
<keyword evidence="8" id="KW-1185">Reference proteome</keyword>
<evidence type="ECO:0000313" key="8">
    <source>
        <dbReference type="Proteomes" id="UP000749559"/>
    </source>
</evidence>
<evidence type="ECO:0000256" key="5">
    <source>
        <dbReference type="RuleBase" id="RU365068"/>
    </source>
</evidence>
<comment type="domain">
    <text evidence="5">The Q motif is unique to and characteristic of the DEAD box family of RNA helicases and controls ATP binding and hydrolysis.</text>
</comment>
<proteinExistence type="inferred from homology"/>
<evidence type="ECO:0000256" key="1">
    <source>
        <dbReference type="ARBA" id="ARBA00022741"/>
    </source>
</evidence>
<dbReference type="GO" id="GO:0003724">
    <property type="term" value="F:RNA helicase activity"/>
    <property type="evidence" value="ECO:0007669"/>
    <property type="project" value="UniProtKB-EC"/>
</dbReference>
<keyword evidence="2 5" id="KW-0378">Hydrolase</keyword>
<sequence length="161" mass="18000">GSSKMKPKSGKAEGNVPNRPKYNKKEQKSATKRKFGNVQKRWKEEDKEIKDISTKYKSLKRGSCEKFADFPLSSKTQQGLELSKFVIPTEIQRETIGLGIKGHDILGAAKTGSGKTLAFVIPVLECLWRQKWSSNDGLGALIISPTRELAYQTFEVLRKVG</sequence>
<keyword evidence="3 5" id="KW-0347">Helicase</keyword>
<dbReference type="EC" id="3.6.4.13" evidence="5"/>
<evidence type="ECO:0000256" key="3">
    <source>
        <dbReference type="ARBA" id="ARBA00022806"/>
    </source>
</evidence>